<protein>
    <submittedName>
        <fullName evidence="1">Uncharacterized protein</fullName>
    </submittedName>
</protein>
<organism evidence="1 2">
    <name type="scientific">Caerostris darwini</name>
    <dbReference type="NCBI Taxonomy" id="1538125"/>
    <lineage>
        <taxon>Eukaryota</taxon>
        <taxon>Metazoa</taxon>
        <taxon>Ecdysozoa</taxon>
        <taxon>Arthropoda</taxon>
        <taxon>Chelicerata</taxon>
        <taxon>Arachnida</taxon>
        <taxon>Araneae</taxon>
        <taxon>Araneomorphae</taxon>
        <taxon>Entelegynae</taxon>
        <taxon>Araneoidea</taxon>
        <taxon>Araneidae</taxon>
        <taxon>Caerostris</taxon>
    </lineage>
</organism>
<name>A0AAV4RIC6_9ARAC</name>
<proteinExistence type="predicted"/>
<comment type="caution">
    <text evidence="1">The sequence shown here is derived from an EMBL/GenBank/DDBJ whole genome shotgun (WGS) entry which is preliminary data.</text>
</comment>
<sequence>MQTGPLHIRQCCGGCSKGNGERHARFAPVARAADHEPVALLMSINRLLLPVLCASQDGGGSEMKYPIGNDPSVALRPPLPSLISLCCPLEGGKGAYW</sequence>
<evidence type="ECO:0000313" key="2">
    <source>
        <dbReference type="Proteomes" id="UP001054837"/>
    </source>
</evidence>
<accession>A0AAV4RIC6</accession>
<gene>
    <name evidence="1" type="ORF">CDAR_89931</name>
</gene>
<reference evidence="1 2" key="1">
    <citation type="submission" date="2021-06" db="EMBL/GenBank/DDBJ databases">
        <title>Caerostris darwini draft genome.</title>
        <authorList>
            <person name="Kono N."/>
            <person name="Arakawa K."/>
        </authorList>
    </citation>
    <scope>NUCLEOTIDE SEQUENCE [LARGE SCALE GENOMIC DNA]</scope>
</reference>
<keyword evidence="2" id="KW-1185">Reference proteome</keyword>
<dbReference type="Proteomes" id="UP001054837">
    <property type="component" value="Unassembled WGS sequence"/>
</dbReference>
<evidence type="ECO:0000313" key="1">
    <source>
        <dbReference type="EMBL" id="GIY20081.1"/>
    </source>
</evidence>
<dbReference type="EMBL" id="BPLQ01006097">
    <property type="protein sequence ID" value="GIY20081.1"/>
    <property type="molecule type" value="Genomic_DNA"/>
</dbReference>
<dbReference type="AlphaFoldDB" id="A0AAV4RIC6"/>